<name>A0A1Y3PNV6_9BACI</name>
<organism evidence="2 3">
    <name type="scientific">Bacillus thermozeamaize</name>
    <dbReference type="NCBI Taxonomy" id="230954"/>
    <lineage>
        <taxon>Bacteria</taxon>
        <taxon>Bacillati</taxon>
        <taxon>Bacillota</taxon>
        <taxon>Bacilli</taxon>
        <taxon>Bacillales</taxon>
        <taxon>Bacillaceae</taxon>
        <taxon>Bacillus</taxon>
    </lineage>
</organism>
<sequence length="70" mass="8277">MKQSFSDWRYDGGRKNRNLPGDEEKIEQQRVSRWRLVPGYASIFYWSRMPANRGRSGKPANTGCRTTRLR</sequence>
<gene>
    <name evidence="2" type="ORF">BAA01_13345</name>
</gene>
<comment type="caution">
    <text evidence="2">The sequence shown here is derived from an EMBL/GenBank/DDBJ whole genome shotgun (WGS) entry which is preliminary data.</text>
</comment>
<evidence type="ECO:0000313" key="2">
    <source>
        <dbReference type="EMBL" id="OUM89033.1"/>
    </source>
</evidence>
<dbReference type="AlphaFoldDB" id="A0A1Y3PNV6"/>
<evidence type="ECO:0000256" key="1">
    <source>
        <dbReference type="SAM" id="MobiDB-lite"/>
    </source>
</evidence>
<evidence type="ECO:0000313" key="3">
    <source>
        <dbReference type="Proteomes" id="UP000196475"/>
    </source>
</evidence>
<protein>
    <submittedName>
        <fullName evidence="2">Uncharacterized protein</fullName>
    </submittedName>
</protein>
<proteinExistence type="predicted"/>
<dbReference type="EMBL" id="LZRT01000053">
    <property type="protein sequence ID" value="OUM89033.1"/>
    <property type="molecule type" value="Genomic_DNA"/>
</dbReference>
<accession>A0A1Y3PNV6</accession>
<feature type="compositionally biased region" description="Basic and acidic residues" evidence="1">
    <location>
        <begin position="8"/>
        <end position="27"/>
    </location>
</feature>
<reference evidence="3" key="1">
    <citation type="submission" date="2016-06" db="EMBL/GenBank/DDBJ databases">
        <authorList>
            <person name="Nascimento L."/>
            <person name="Pereira R.V."/>
            <person name="Martins L.F."/>
            <person name="Quaggio R.B."/>
            <person name="Silva A.M."/>
            <person name="Setubal J.C."/>
        </authorList>
    </citation>
    <scope>NUCLEOTIDE SEQUENCE [LARGE SCALE GENOMIC DNA]</scope>
</reference>
<feature type="region of interest" description="Disordered" evidence="1">
    <location>
        <begin position="1"/>
        <end position="27"/>
    </location>
</feature>
<feature type="region of interest" description="Disordered" evidence="1">
    <location>
        <begin position="51"/>
        <end position="70"/>
    </location>
</feature>
<dbReference type="Proteomes" id="UP000196475">
    <property type="component" value="Unassembled WGS sequence"/>
</dbReference>